<feature type="transmembrane region" description="Helical" evidence="1">
    <location>
        <begin position="27"/>
        <end position="49"/>
    </location>
</feature>
<keyword evidence="1" id="KW-0812">Transmembrane</keyword>
<evidence type="ECO:0000256" key="1">
    <source>
        <dbReference type="SAM" id="Phobius"/>
    </source>
</evidence>
<evidence type="ECO:0000313" key="2">
    <source>
        <dbReference type="EMBL" id="UYD60505.1"/>
    </source>
</evidence>
<dbReference type="EMBL" id="OP380605">
    <property type="protein sequence ID" value="UYD60505.1"/>
    <property type="molecule type" value="Genomic_DNA"/>
</dbReference>
<accession>A0AA95C870</accession>
<feature type="transmembrane region" description="Helical" evidence="1">
    <location>
        <begin position="69"/>
        <end position="95"/>
    </location>
</feature>
<organism evidence="2">
    <name type="scientific">Aeromonas phage vB_AehM_DM2</name>
    <dbReference type="NCBI Taxonomy" id="2973716"/>
    <lineage>
        <taxon>Viruses</taxon>
        <taxon>Duplodnaviria</taxon>
        <taxon>Heunggongvirae</taxon>
        <taxon>Uroviricota</taxon>
        <taxon>Caudoviricetes</taxon>
        <taxon>Pantevenvirales</taxon>
        <taxon>Straboviridae</taxon>
        <taxon>Biquartavirus</taxon>
    </lineage>
</organism>
<sequence>MKISTKSWHYRLLNTMDMSIPRSLCPYFWKVVFTIGFIGIITTFLAIIFHGVGAKALWNWFDYDANFVYATLFGFTLVVSVLAAVIGVFFGFFYASEKELFTIKTENIVINYIRAKKSKICPTLEFDYE</sequence>
<proteinExistence type="predicted"/>
<name>A0AA95C870_9CAUD</name>
<reference evidence="2" key="1">
    <citation type="submission" date="2022-09" db="EMBL/GenBank/DDBJ databases">
        <title>On Diversity and Genetic Richness: Insights on Aeromonad Phage Diversity through Physicochemical and Molecular Analysis.</title>
        <authorList>
            <person name="Papa D.M."/>
            <person name="Rousseau G."/>
            <person name="Tremblay D."/>
            <person name="Labrie S."/>
            <person name="Gutierrez T.A."/>
            <person name="Ramos J.D."/>
            <person name="Moineau S."/>
        </authorList>
    </citation>
    <scope>NUCLEOTIDE SEQUENCE</scope>
</reference>
<keyword evidence="1" id="KW-1133">Transmembrane helix</keyword>
<gene>
    <name evidence="2" type="ORF">NPHMPGLK_00170</name>
</gene>
<keyword evidence="1" id="KW-0472">Membrane</keyword>
<protein>
    <submittedName>
        <fullName evidence="2">Uncharacterized protein</fullName>
    </submittedName>
</protein>